<dbReference type="Gene3D" id="3.50.50.60">
    <property type="entry name" value="FAD/NAD(P)-binding domain"/>
    <property type="match status" value="1"/>
</dbReference>
<evidence type="ECO:0008006" key="2">
    <source>
        <dbReference type="Google" id="ProtNLM"/>
    </source>
</evidence>
<sequence>IEVRQDRVVVEVVRHKEKKGFSAKVVVIASGFNPGLVGSLGLGRISDFATGAQTEVTTKGIDEVEVYTGREIAPGFFAWLVPTSPNRARLGLLSRNRPRLYLNRLVSSLVAQGKINQAGEELKCRRIPLRTLPRTYGDRLVVVGDAAGQVKPTTGGGIYYGLLSARLAAQSLHRALVKNDLSARSLASYQRGWQEKLGQDIRLGYLARK</sequence>
<evidence type="ECO:0000313" key="1">
    <source>
        <dbReference type="EMBL" id="GAI56964.1"/>
    </source>
</evidence>
<accession>X1RN90</accession>
<organism evidence="1">
    <name type="scientific">marine sediment metagenome</name>
    <dbReference type="NCBI Taxonomy" id="412755"/>
    <lineage>
        <taxon>unclassified sequences</taxon>
        <taxon>metagenomes</taxon>
        <taxon>ecological metagenomes</taxon>
    </lineage>
</organism>
<reference evidence="1" key="1">
    <citation type="journal article" date="2014" name="Front. Microbiol.">
        <title>High frequency of phylogenetically diverse reductive dehalogenase-homologous genes in deep subseafloor sedimentary metagenomes.</title>
        <authorList>
            <person name="Kawai M."/>
            <person name="Futagami T."/>
            <person name="Toyoda A."/>
            <person name="Takaki Y."/>
            <person name="Nishi S."/>
            <person name="Hori S."/>
            <person name="Arai W."/>
            <person name="Tsubouchi T."/>
            <person name="Morono Y."/>
            <person name="Uchiyama I."/>
            <person name="Ito T."/>
            <person name="Fujiyama A."/>
            <person name="Inagaki F."/>
            <person name="Takami H."/>
        </authorList>
    </citation>
    <scope>NUCLEOTIDE SEQUENCE</scope>
    <source>
        <strain evidence="1">Expedition CK06-06</strain>
    </source>
</reference>
<dbReference type="InterPro" id="IPR050407">
    <property type="entry name" value="Geranylgeranyl_reductase"/>
</dbReference>
<dbReference type="SUPFAM" id="SSF51905">
    <property type="entry name" value="FAD/NAD(P)-binding domain"/>
    <property type="match status" value="1"/>
</dbReference>
<feature type="non-terminal residue" evidence="1">
    <location>
        <position position="1"/>
    </location>
</feature>
<feature type="non-terminal residue" evidence="1">
    <location>
        <position position="209"/>
    </location>
</feature>
<dbReference type="PANTHER" id="PTHR42685">
    <property type="entry name" value="GERANYLGERANYL DIPHOSPHATE REDUCTASE"/>
    <property type="match status" value="1"/>
</dbReference>
<name>X1RN90_9ZZZZ</name>
<dbReference type="AlphaFoldDB" id="X1RN90"/>
<comment type="caution">
    <text evidence="1">The sequence shown here is derived from an EMBL/GenBank/DDBJ whole genome shotgun (WGS) entry which is preliminary data.</text>
</comment>
<dbReference type="InterPro" id="IPR036188">
    <property type="entry name" value="FAD/NAD-bd_sf"/>
</dbReference>
<proteinExistence type="predicted"/>
<gene>
    <name evidence="1" type="ORF">S06H3_58748</name>
</gene>
<dbReference type="EMBL" id="BARV01038069">
    <property type="protein sequence ID" value="GAI56964.1"/>
    <property type="molecule type" value="Genomic_DNA"/>
</dbReference>
<protein>
    <recommendedName>
        <fullName evidence="2">NAD(P)/FAD-dependent oxidoreductase</fullName>
    </recommendedName>
</protein>
<dbReference type="PANTHER" id="PTHR42685:SF18">
    <property type="entry name" value="DIGERANYLGERANYLGLYCEROPHOSPHOLIPID REDUCTASE"/>
    <property type="match status" value="1"/>
</dbReference>